<dbReference type="InterPro" id="IPR037883">
    <property type="entry name" value="Knr4/Smi1-like_sf"/>
</dbReference>
<dbReference type="SUPFAM" id="SSF160631">
    <property type="entry name" value="SMI1/KNR4-like"/>
    <property type="match status" value="1"/>
</dbReference>
<dbReference type="InterPro" id="IPR018958">
    <property type="entry name" value="Knr4/Smi1-like_dom"/>
</dbReference>
<proteinExistence type="predicted"/>
<dbReference type="Pfam" id="PF14567">
    <property type="entry name" value="SUKH_5"/>
    <property type="match status" value="1"/>
</dbReference>
<protein>
    <recommendedName>
        <fullName evidence="1">Knr4/Smi1-like domain-containing protein</fullName>
    </recommendedName>
</protein>
<evidence type="ECO:0000259" key="1">
    <source>
        <dbReference type="SMART" id="SM00860"/>
    </source>
</evidence>
<accession>A0A4P9VQL2</accession>
<comment type="caution">
    <text evidence="2">The sequence shown here is derived from an EMBL/GenBank/DDBJ whole genome shotgun (WGS) entry which is preliminary data.</text>
</comment>
<evidence type="ECO:0000313" key="3">
    <source>
        <dbReference type="Proteomes" id="UP000257039"/>
    </source>
</evidence>
<dbReference type="Proteomes" id="UP000257039">
    <property type="component" value="Unassembled WGS sequence"/>
</dbReference>
<gene>
    <name evidence="2" type="ORF">B9G39_21490</name>
</gene>
<reference evidence="2 3" key="1">
    <citation type="submission" date="2017-04" db="EMBL/GenBank/DDBJ databases">
        <title>Draft genome sequence of Zooshikella ganghwensis VG4 isolated from Red Sea sediments.</title>
        <authorList>
            <person name="Rehman Z."/>
            <person name="Alam I."/>
            <person name="Kamau A."/>
            <person name="Bajic V."/>
            <person name="Leiknes T."/>
        </authorList>
    </citation>
    <scope>NUCLEOTIDE SEQUENCE [LARGE SCALE GENOMIC DNA]</scope>
    <source>
        <strain evidence="2 3">VG4</strain>
    </source>
</reference>
<dbReference type="AlphaFoldDB" id="A0A4P9VQL2"/>
<keyword evidence="3" id="KW-1185">Reference proteome</keyword>
<dbReference type="SMART" id="SM00860">
    <property type="entry name" value="SMI1_KNR4"/>
    <property type="match status" value="1"/>
</dbReference>
<feature type="domain" description="Knr4/Smi1-like" evidence="1">
    <location>
        <begin position="26"/>
        <end position="150"/>
    </location>
</feature>
<dbReference type="EMBL" id="NDXW01000001">
    <property type="protein sequence ID" value="RDH45813.1"/>
    <property type="molecule type" value="Genomic_DNA"/>
</dbReference>
<name>A0A4P9VQL2_9GAMM</name>
<evidence type="ECO:0000313" key="2">
    <source>
        <dbReference type="EMBL" id="RDH45813.1"/>
    </source>
</evidence>
<sequence>MTQYMSLNDIYKELQQKPEYMDLERGATSDEIKNIEQILGVKLPDQYVNFLQIFGFMMADGLCINGVCPPELNAYVSIIEFTKDRRSEVFYENGIQPCGDNAVVIHDNGESYVLLFCEGHPQAGKIVWRHLAERYQDSESFDNFNEFLTFWIN</sequence>
<dbReference type="Gene3D" id="3.40.1580.10">
    <property type="entry name" value="SMI1/KNR4-like"/>
    <property type="match status" value="1"/>
</dbReference>
<organism evidence="2 3">
    <name type="scientific">Zooshikella ganghwensis</name>
    <dbReference type="NCBI Taxonomy" id="202772"/>
    <lineage>
        <taxon>Bacteria</taxon>
        <taxon>Pseudomonadati</taxon>
        <taxon>Pseudomonadota</taxon>
        <taxon>Gammaproteobacteria</taxon>
        <taxon>Oceanospirillales</taxon>
        <taxon>Zooshikellaceae</taxon>
        <taxon>Zooshikella</taxon>
    </lineage>
</organism>